<evidence type="ECO:0000256" key="1">
    <source>
        <dbReference type="ARBA" id="ARBA00023172"/>
    </source>
</evidence>
<dbReference type="InterPro" id="IPR013762">
    <property type="entry name" value="Integrase-like_cat_sf"/>
</dbReference>
<dbReference type="GO" id="GO:0003677">
    <property type="term" value="F:DNA binding"/>
    <property type="evidence" value="ECO:0007669"/>
    <property type="project" value="InterPro"/>
</dbReference>
<proteinExistence type="predicted"/>
<feature type="compositionally biased region" description="Low complexity" evidence="2">
    <location>
        <begin position="1"/>
        <end position="15"/>
    </location>
</feature>
<dbReference type="SUPFAM" id="SSF56349">
    <property type="entry name" value="DNA breaking-rejoining enzymes"/>
    <property type="match status" value="1"/>
</dbReference>
<feature type="compositionally biased region" description="Basic and acidic residues" evidence="2">
    <location>
        <begin position="16"/>
        <end position="25"/>
    </location>
</feature>
<organism evidence="3 4">
    <name type="scientific">Mycobacterium gordonae</name>
    <dbReference type="NCBI Taxonomy" id="1778"/>
    <lineage>
        <taxon>Bacteria</taxon>
        <taxon>Bacillati</taxon>
        <taxon>Actinomycetota</taxon>
        <taxon>Actinomycetes</taxon>
        <taxon>Mycobacteriales</taxon>
        <taxon>Mycobacteriaceae</taxon>
        <taxon>Mycobacterium</taxon>
    </lineage>
</organism>
<feature type="region of interest" description="Disordered" evidence="2">
    <location>
        <begin position="1"/>
        <end position="25"/>
    </location>
</feature>
<dbReference type="RefSeq" id="WP_055577259.1">
    <property type="nucleotide sequence ID" value="NZ_LKTM01000060.1"/>
</dbReference>
<name>A0A0Q2LVP4_MYCGO</name>
<gene>
    <name evidence="3" type="ORF">AO501_24290</name>
</gene>
<comment type="caution">
    <text evidence="3">The sequence shown here is derived from an EMBL/GenBank/DDBJ whole genome shotgun (WGS) entry which is preliminary data.</text>
</comment>
<reference evidence="3 4" key="1">
    <citation type="submission" date="2015-10" db="EMBL/GenBank/DDBJ databases">
        <title>Mycobacterium gordonae draft genome assembly.</title>
        <authorList>
            <person name="Ustinova V."/>
            <person name="Smirnova T."/>
            <person name="Blagodatskikh K."/>
            <person name="Varlamov D."/>
            <person name="Larionova E."/>
            <person name="Chernousova L."/>
        </authorList>
    </citation>
    <scope>NUCLEOTIDE SEQUENCE [LARGE SCALE GENOMIC DNA]</scope>
    <source>
        <strain evidence="3 4">CTRI 14-8773</strain>
    </source>
</reference>
<evidence type="ECO:0000313" key="4">
    <source>
        <dbReference type="Proteomes" id="UP000051677"/>
    </source>
</evidence>
<dbReference type="GO" id="GO:0006310">
    <property type="term" value="P:DNA recombination"/>
    <property type="evidence" value="ECO:0007669"/>
    <property type="project" value="UniProtKB-KW"/>
</dbReference>
<accession>A0A0Q2LVP4</accession>
<dbReference type="GO" id="GO:0015074">
    <property type="term" value="P:DNA integration"/>
    <property type="evidence" value="ECO:0007669"/>
    <property type="project" value="InterPro"/>
</dbReference>
<evidence type="ECO:0000256" key="2">
    <source>
        <dbReference type="SAM" id="MobiDB-lite"/>
    </source>
</evidence>
<dbReference type="Gene3D" id="1.10.443.10">
    <property type="entry name" value="Intergrase catalytic core"/>
    <property type="match status" value="1"/>
</dbReference>
<dbReference type="OrthoDB" id="3522542at2"/>
<keyword evidence="1" id="KW-0233">DNA recombination</keyword>
<dbReference type="InterPro" id="IPR011010">
    <property type="entry name" value="DNA_brk_join_enz"/>
</dbReference>
<evidence type="ECO:0000313" key="3">
    <source>
        <dbReference type="EMBL" id="KQH79858.1"/>
    </source>
</evidence>
<sequence length="677" mass="75385">MTTTAPASSVAPATSRDQRRPRSDRRDVFELRKQFPPRVNPVSWEATEASRGRVLARVLTTPFTADNAEYQAEVRRGVRTVLDWLATMPGSTWQARWTASGAEHAADWRILAVTPLAAGRTETAVSNLKSRFSRGLSVLICADVIRPSLGWLLATPSPKNLATALARSRDPQGFAVLNDQCQRLAVGDWARGIALARIAMIMAGKGGRAIDITAGDCIQMVPLAAEATKASGRDRGYRSAFFYQLVRSLGRFPDNAPASTRAFHVHGQMSVEEMIDRYGIQFRPIRDLLVDYLRELQAGSDYATVLQLSYVLGKLFWRDLELHHPGIASLGLHHEVAAAWMLRMQVKTTTTVEGGELVERHTPRLSAIQHLGNVRTFYLDIAQWAADDPARWGPWVAVCPIRDGELTSGRAKTAAARKSRMDQRTRERLPVLPTLVTAAENRRQRATQALAAVLATEPGREITIDGQALRRAEHSPESGTHLWAEDPATCSRRDLKAEERRAFWAWASIEVLPLTGIRIEELTELSHHSLIQYRHATTGELIPLLQITPSKTDAERLLVISPELADVLATIVTRIRQPDGGIPLVSAYDYHERIWNPPMPLLFQWHWRLEDRPLSPNMIRQLINDTLASTERTGASGAPLRVTPHDFRRLFITDAEMSDVAADASFSGRRERFLAGA</sequence>
<protein>
    <recommendedName>
        <fullName evidence="5">Integrase</fullName>
    </recommendedName>
</protein>
<evidence type="ECO:0008006" key="5">
    <source>
        <dbReference type="Google" id="ProtNLM"/>
    </source>
</evidence>
<dbReference type="Proteomes" id="UP000051677">
    <property type="component" value="Unassembled WGS sequence"/>
</dbReference>
<dbReference type="AlphaFoldDB" id="A0A0Q2LVP4"/>
<dbReference type="EMBL" id="LKTM01000060">
    <property type="protein sequence ID" value="KQH79858.1"/>
    <property type="molecule type" value="Genomic_DNA"/>
</dbReference>